<evidence type="ECO:0000313" key="2">
    <source>
        <dbReference type="Proteomes" id="UP001168821"/>
    </source>
</evidence>
<comment type="caution">
    <text evidence="1">The sequence shown here is derived from an EMBL/GenBank/DDBJ whole genome shotgun (WGS) entry which is preliminary data.</text>
</comment>
<proteinExistence type="predicted"/>
<dbReference type="AlphaFoldDB" id="A0AA38J6V9"/>
<dbReference type="Proteomes" id="UP001168821">
    <property type="component" value="Unassembled WGS sequence"/>
</dbReference>
<name>A0AA38J6V9_9CUCU</name>
<gene>
    <name evidence="1" type="ORF">Zmor_002091</name>
</gene>
<dbReference type="EMBL" id="JALNTZ010000001">
    <property type="protein sequence ID" value="KAJ3666656.1"/>
    <property type="molecule type" value="Genomic_DNA"/>
</dbReference>
<evidence type="ECO:0000313" key="1">
    <source>
        <dbReference type="EMBL" id="KAJ3666656.1"/>
    </source>
</evidence>
<reference evidence="1" key="1">
    <citation type="journal article" date="2023" name="G3 (Bethesda)">
        <title>Whole genome assemblies of Zophobas morio and Tenebrio molitor.</title>
        <authorList>
            <person name="Kaur S."/>
            <person name="Stinson S.A."/>
            <person name="diCenzo G.C."/>
        </authorList>
    </citation>
    <scope>NUCLEOTIDE SEQUENCE</scope>
    <source>
        <strain evidence="1">QUZm001</strain>
    </source>
</reference>
<keyword evidence="2" id="KW-1185">Reference proteome</keyword>
<accession>A0AA38J6V9</accession>
<organism evidence="1 2">
    <name type="scientific">Zophobas morio</name>
    <dbReference type="NCBI Taxonomy" id="2755281"/>
    <lineage>
        <taxon>Eukaryota</taxon>
        <taxon>Metazoa</taxon>
        <taxon>Ecdysozoa</taxon>
        <taxon>Arthropoda</taxon>
        <taxon>Hexapoda</taxon>
        <taxon>Insecta</taxon>
        <taxon>Pterygota</taxon>
        <taxon>Neoptera</taxon>
        <taxon>Endopterygota</taxon>
        <taxon>Coleoptera</taxon>
        <taxon>Polyphaga</taxon>
        <taxon>Cucujiformia</taxon>
        <taxon>Tenebrionidae</taxon>
        <taxon>Zophobas</taxon>
    </lineage>
</organism>
<sequence length="103" mass="11790">METPNNKYLDSIKFSKSLKTRKVHSGLPKTNKIGSVSVRTIPYSKYKSANNGIVVLERAKRVLYPNKHARILRKLIFIACEQKYKEEGRKSTKNTPEAAFHPT</sequence>
<protein>
    <submittedName>
        <fullName evidence="1">Uncharacterized protein</fullName>
    </submittedName>
</protein>